<evidence type="ECO:0000259" key="5">
    <source>
        <dbReference type="Pfam" id="PF08386"/>
    </source>
</evidence>
<dbReference type="PANTHER" id="PTHR43248:SF29">
    <property type="entry name" value="TRIPEPTIDYL AMINOPEPTIDASE"/>
    <property type="match status" value="1"/>
</dbReference>
<dbReference type="RefSeq" id="WP_132816861.1">
    <property type="nucleotide sequence ID" value="NZ_SMKI01000043.1"/>
</dbReference>
<keyword evidence="3 6" id="KW-0378">Hydrolase</keyword>
<dbReference type="ESTHER" id="9actn-a0a4r4tuy2">
    <property type="family name" value="Tiancimycin-TnmK-Tripeptidase-HIP"/>
</dbReference>
<keyword evidence="7" id="KW-1185">Reference proteome</keyword>
<dbReference type="SUPFAM" id="SSF53474">
    <property type="entry name" value="alpha/beta-Hydrolases"/>
    <property type="match status" value="1"/>
</dbReference>
<dbReference type="AlphaFoldDB" id="A0A4R4TUY2"/>
<dbReference type="GO" id="GO:0016787">
    <property type="term" value="F:hydrolase activity"/>
    <property type="evidence" value="ECO:0007669"/>
    <property type="project" value="UniProtKB-KW"/>
</dbReference>
<organism evidence="6 7">
    <name type="scientific">Streptomyces hainanensis</name>
    <dbReference type="NCBI Taxonomy" id="402648"/>
    <lineage>
        <taxon>Bacteria</taxon>
        <taxon>Bacillati</taxon>
        <taxon>Actinomycetota</taxon>
        <taxon>Actinomycetes</taxon>
        <taxon>Kitasatosporales</taxon>
        <taxon>Streptomycetaceae</taxon>
        <taxon>Streptomyces</taxon>
    </lineage>
</organism>
<dbReference type="EMBL" id="SMKI01000043">
    <property type="protein sequence ID" value="TDC77919.1"/>
    <property type="molecule type" value="Genomic_DNA"/>
</dbReference>
<evidence type="ECO:0000256" key="4">
    <source>
        <dbReference type="SAM" id="SignalP"/>
    </source>
</evidence>
<dbReference type="Gene3D" id="3.40.50.1820">
    <property type="entry name" value="alpha/beta hydrolase"/>
    <property type="match status" value="1"/>
</dbReference>
<comment type="caution">
    <text evidence="6">The sequence shown here is derived from an EMBL/GenBank/DDBJ whole genome shotgun (WGS) entry which is preliminary data.</text>
</comment>
<feature type="chain" id="PRO_5020538375" evidence="4">
    <location>
        <begin position="25"/>
        <end position="499"/>
    </location>
</feature>
<dbReference type="InterPro" id="IPR051601">
    <property type="entry name" value="Serine_prot/Carboxylest_S33"/>
</dbReference>
<comment type="similarity">
    <text evidence="1">Belongs to the peptidase S33 family.</text>
</comment>
<accession>A0A4R4TUY2</accession>
<dbReference type="OrthoDB" id="4447445at2"/>
<reference evidence="6 7" key="1">
    <citation type="submission" date="2019-03" db="EMBL/GenBank/DDBJ databases">
        <title>Draft genome sequences of novel Actinobacteria.</title>
        <authorList>
            <person name="Sahin N."/>
            <person name="Ay H."/>
            <person name="Saygin H."/>
        </authorList>
    </citation>
    <scope>NUCLEOTIDE SEQUENCE [LARGE SCALE GENOMIC DNA]</scope>
    <source>
        <strain evidence="6 7">DSM 41900</strain>
    </source>
</reference>
<sequence>MRRSLALALAATAVLATAVPGAAAATPATPDPAPPDPATVTVTPETVRWGPCPEAATASRLECGTLEVPLDYRDPAGRRIEIAVSRLASENPSRRRGVLLTNPGGPGITGLGYPALLAAAGLPREVLDSYDLIGFDTRGVGRSTPVTCDLTPEQQRRGAFPTYAHTAADVTREAAYARTVAEQCATSSTAWMLPHTTTANNARDMDRIRAALGEPRVSFLGGSYGSYLGAAYATMFPERGDRIVLDSNLGPGGYDATAMRRFAPGLQERFPDFAAFAAERPEYGLGSTPEQVTATFHELAERLDEAPVQGLDGTWFRGLTFERLYGDALMPELAEAWQALDAGQAPPTPPPFPDMENAMSARLHVICADARWPDTVREYQRNVAHDRLRYPMLGGSTANIGPCAFWPTEGIEPPLEIGDRGPSNVLMAQNERDPGTPLAGAREMRRALGDRARMVTADQGGHGVYPFGANTCANDTVTAFLTTGHRPARDLACPAEPGE</sequence>
<evidence type="ECO:0000256" key="1">
    <source>
        <dbReference type="ARBA" id="ARBA00010088"/>
    </source>
</evidence>
<evidence type="ECO:0000256" key="2">
    <source>
        <dbReference type="ARBA" id="ARBA00022729"/>
    </source>
</evidence>
<dbReference type="Pfam" id="PF08386">
    <property type="entry name" value="Abhydrolase_4"/>
    <property type="match status" value="1"/>
</dbReference>
<protein>
    <submittedName>
        <fullName evidence="6">Alpha/beta hydrolase</fullName>
    </submittedName>
</protein>
<evidence type="ECO:0000313" key="6">
    <source>
        <dbReference type="EMBL" id="TDC77919.1"/>
    </source>
</evidence>
<keyword evidence="2 4" id="KW-0732">Signal</keyword>
<feature type="signal peptide" evidence="4">
    <location>
        <begin position="1"/>
        <end position="24"/>
    </location>
</feature>
<proteinExistence type="inferred from homology"/>
<evidence type="ECO:0000313" key="7">
    <source>
        <dbReference type="Proteomes" id="UP000295345"/>
    </source>
</evidence>
<dbReference type="InterPro" id="IPR013595">
    <property type="entry name" value="Pept_S33_TAP-like_C"/>
</dbReference>
<name>A0A4R4TUY2_9ACTN</name>
<dbReference type="PANTHER" id="PTHR43248">
    <property type="entry name" value="2-SUCCINYL-6-HYDROXY-2,4-CYCLOHEXADIENE-1-CARBOXYLATE SYNTHASE"/>
    <property type="match status" value="1"/>
</dbReference>
<feature type="domain" description="Peptidase S33 tripeptidyl aminopeptidase-like C-terminal" evidence="5">
    <location>
        <begin position="397"/>
        <end position="493"/>
    </location>
</feature>
<gene>
    <name evidence="6" type="ORF">E1283_06165</name>
</gene>
<dbReference type="InterPro" id="IPR029058">
    <property type="entry name" value="AB_hydrolase_fold"/>
</dbReference>
<dbReference type="Proteomes" id="UP000295345">
    <property type="component" value="Unassembled WGS sequence"/>
</dbReference>
<evidence type="ECO:0000256" key="3">
    <source>
        <dbReference type="ARBA" id="ARBA00022801"/>
    </source>
</evidence>